<dbReference type="Proteomes" id="UP001233172">
    <property type="component" value="Unassembled WGS sequence"/>
</dbReference>
<evidence type="ECO:0000313" key="1">
    <source>
        <dbReference type="EMBL" id="KAK0045943.1"/>
    </source>
</evidence>
<reference evidence="1" key="1">
    <citation type="journal article" date="2023" name="PLoS Negl. Trop. Dis.">
        <title>A genome sequence for Biomphalaria pfeifferi, the major vector snail for the human-infecting parasite Schistosoma mansoni.</title>
        <authorList>
            <person name="Bu L."/>
            <person name="Lu L."/>
            <person name="Laidemitt M.R."/>
            <person name="Zhang S.M."/>
            <person name="Mutuku M."/>
            <person name="Mkoji G."/>
            <person name="Steinauer M."/>
            <person name="Loker E.S."/>
        </authorList>
    </citation>
    <scope>NUCLEOTIDE SEQUENCE</scope>
    <source>
        <strain evidence="1">KasaAsao</strain>
    </source>
</reference>
<evidence type="ECO:0000313" key="2">
    <source>
        <dbReference type="Proteomes" id="UP001233172"/>
    </source>
</evidence>
<organism evidence="1 2">
    <name type="scientific">Biomphalaria pfeifferi</name>
    <name type="common">Bloodfluke planorb</name>
    <name type="synonym">Freshwater snail</name>
    <dbReference type="NCBI Taxonomy" id="112525"/>
    <lineage>
        <taxon>Eukaryota</taxon>
        <taxon>Metazoa</taxon>
        <taxon>Spiralia</taxon>
        <taxon>Lophotrochozoa</taxon>
        <taxon>Mollusca</taxon>
        <taxon>Gastropoda</taxon>
        <taxon>Heterobranchia</taxon>
        <taxon>Euthyneura</taxon>
        <taxon>Panpulmonata</taxon>
        <taxon>Hygrophila</taxon>
        <taxon>Lymnaeoidea</taxon>
        <taxon>Planorbidae</taxon>
        <taxon>Biomphalaria</taxon>
    </lineage>
</organism>
<gene>
    <name evidence="1" type="ORF">Bpfe_024612</name>
</gene>
<dbReference type="EMBL" id="JASAOG010000173">
    <property type="protein sequence ID" value="KAK0045943.1"/>
    <property type="molecule type" value="Genomic_DNA"/>
</dbReference>
<keyword evidence="2" id="KW-1185">Reference proteome</keyword>
<reference evidence="1" key="2">
    <citation type="submission" date="2023-04" db="EMBL/GenBank/DDBJ databases">
        <authorList>
            <person name="Bu L."/>
            <person name="Lu L."/>
            <person name="Laidemitt M.R."/>
            <person name="Zhang S.M."/>
            <person name="Mutuku M."/>
            <person name="Mkoji G."/>
            <person name="Steinauer M."/>
            <person name="Loker E.S."/>
        </authorList>
    </citation>
    <scope>NUCLEOTIDE SEQUENCE</scope>
    <source>
        <strain evidence="1">KasaAsao</strain>
        <tissue evidence="1">Whole Snail</tissue>
    </source>
</reference>
<comment type="caution">
    <text evidence="1">The sequence shown here is derived from an EMBL/GenBank/DDBJ whole genome shotgun (WGS) entry which is preliminary data.</text>
</comment>
<protein>
    <submittedName>
        <fullName evidence="1">Uncharacterized protein</fullName>
    </submittedName>
</protein>
<name>A0AAD8B0V5_BIOPF</name>
<dbReference type="AlphaFoldDB" id="A0AAD8B0V5"/>
<accession>A0AAD8B0V5</accession>
<sequence length="74" mass="8339">MVVRVCVWDFVGSRVSKQFLPSALLTQPPDYNIMTAKMSRYQTYAPMFRPRNCCTDNSAADKGVTKKKNSTVST</sequence>
<proteinExistence type="predicted"/>